<dbReference type="Proteomes" id="UP001140817">
    <property type="component" value="Unassembled WGS sequence"/>
</dbReference>
<evidence type="ECO:0000256" key="1">
    <source>
        <dbReference type="SAM" id="Phobius"/>
    </source>
</evidence>
<proteinExistence type="predicted"/>
<keyword evidence="1" id="KW-1133">Transmembrane helix</keyword>
<protein>
    <submittedName>
        <fullName evidence="2">Uncharacterized protein</fullName>
    </submittedName>
</protein>
<gene>
    <name evidence="2" type="ORF">NSA58_11395</name>
</gene>
<keyword evidence="1" id="KW-0812">Transmembrane</keyword>
<keyword evidence="1" id="KW-0472">Membrane</keyword>
<reference evidence="2" key="1">
    <citation type="submission" date="2022-07" db="EMBL/GenBank/DDBJ databases">
        <title>Enhanced cultured diversity of the mouse gut microbiota enables custom-made synthetic communities.</title>
        <authorList>
            <person name="Afrizal A."/>
        </authorList>
    </citation>
    <scope>NUCLEOTIDE SEQUENCE</scope>
    <source>
        <strain evidence="2">DSM 29186</strain>
    </source>
</reference>
<dbReference type="EMBL" id="JANKBY010000137">
    <property type="protein sequence ID" value="MCR1823393.1"/>
    <property type="molecule type" value="Genomic_DNA"/>
</dbReference>
<sequence>MKNISKIILYSIIITLIGTSLIEDIYWFKHTQVKSQELVTNRNIPLYDISGLYVDSDENFYIGIDNNNWIEKFNKKGDFICSIGMQAIVDNFYVDKEGLLHIICTYRNDDKYYEQVIDTDKNTIISEDEINNNIFNSINSNKFSINNKTYSIEKNIIKIKDGNYNKNITLDTHIRWVRILYDKLNIIEVIIFIALIIIIQCKFKSKKLFVNEHTEES</sequence>
<comment type="caution">
    <text evidence="2">The sequence shown here is derived from an EMBL/GenBank/DDBJ whole genome shotgun (WGS) entry which is preliminary data.</text>
</comment>
<organism evidence="2 3">
    <name type="scientific">Terrisporobacter muris</name>
    <dbReference type="NCBI Taxonomy" id="2963284"/>
    <lineage>
        <taxon>Bacteria</taxon>
        <taxon>Bacillati</taxon>
        <taxon>Bacillota</taxon>
        <taxon>Clostridia</taxon>
        <taxon>Peptostreptococcales</taxon>
        <taxon>Peptostreptococcaceae</taxon>
        <taxon>Terrisporobacter</taxon>
    </lineage>
</organism>
<dbReference type="AlphaFoldDB" id="A0A9X2S1V2"/>
<evidence type="ECO:0000313" key="2">
    <source>
        <dbReference type="EMBL" id="MCR1823393.1"/>
    </source>
</evidence>
<feature type="transmembrane region" description="Helical" evidence="1">
    <location>
        <begin position="7"/>
        <end position="28"/>
    </location>
</feature>
<keyword evidence="3" id="KW-1185">Reference proteome</keyword>
<evidence type="ECO:0000313" key="3">
    <source>
        <dbReference type="Proteomes" id="UP001140817"/>
    </source>
</evidence>
<accession>A0A9X2S1V2</accession>
<name>A0A9X2S1V2_9FIRM</name>
<dbReference type="RefSeq" id="WP_074429334.1">
    <property type="nucleotide sequence ID" value="NZ_JANKBY010000137.1"/>
</dbReference>
<feature type="transmembrane region" description="Helical" evidence="1">
    <location>
        <begin position="184"/>
        <end position="203"/>
    </location>
</feature>